<proteinExistence type="predicted"/>
<reference evidence="2 3" key="1">
    <citation type="submission" date="2023-11" db="EMBL/GenBank/DDBJ databases">
        <title>Peredibacter starrii A3.12.</title>
        <authorList>
            <person name="Mitchell R.J."/>
        </authorList>
    </citation>
    <scope>NUCLEOTIDE SEQUENCE [LARGE SCALE GENOMIC DNA]</scope>
    <source>
        <strain evidence="2 3">A3.12</strain>
    </source>
</reference>
<feature type="signal peptide" evidence="1">
    <location>
        <begin position="1"/>
        <end position="19"/>
    </location>
</feature>
<evidence type="ECO:0000313" key="3">
    <source>
        <dbReference type="Proteomes" id="UP001324634"/>
    </source>
</evidence>
<feature type="chain" id="PRO_5043444336" description="Lipoprotein" evidence="1">
    <location>
        <begin position="20"/>
        <end position="124"/>
    </location>
</feature>
<sequence>MKILNLFLLTLLVSCTMLKQEQGTYGAMIFDPADFNPGQAPLLIKDKNYVLWSESCGFLELDIENHYKKMLVRYKQDSSEHMVGIADVKISTYTQFLLITAVPCMRIDAKPLIIKSWAKVRNDQ</sequence>
<evidence type="ECO:0008006" key="4">
    <source>
        <dbReference type="Google" id="ProtNLM"/>
    </source>
</evidence>
<organism evidence="2 3">
    <name type="scientific">Peredibacter starrii</name>
    <dbReference type="NCBI Taxonomy" id="28202"/>
    <lineage>
        <taxon>Bacteria</taxon>
        <taxon>Pseudomonadati</taxon>
        <taxon>Bdellovibrionota</taxon>
        <taxon>Bacteriovoracia</taxon>
        <taxon>Bacteriovoracales</taxon>
        <taxon>Bacteriovoracaceae</taxon>
        <taxon>Peredibacter</taxon>
    </lineage>
</organism>
<evidence type="ECO:0000313" key="2">
    <source>
        <dbReference type="EMBL" id="WPU66533.1"/>
    </source>
</evidence>
<keyword evidence="1" id="KW-0732">Signal</keyword>
<evidence type="ECO:0000256" key="1">
    <source>
        <dbReference type="SAM" id="SignalP"/>
    </source>
</evidence>
<dbReference type="RefSeq" id="WP_321398843.1">
    <property type="nucleotide sequence ID" value="NZ_CP139487.1"/>
</dbReference>
<keyword evidence="3" id="KW-1185">Reference proteome</keyword>
<protein>
    <recommendedName>
        <fullName evidence="4">Lipoprotein</fullName>
    </recommendedName>
</protein>
<dbReference type="Proteomes" id="UP001324634">
    <property type="component" value="Chromosome"/>
</dbReference>
<dbReference type="EMBL" id="CP139487">
    <property type="protein sequence ID" value="WPU66533.1"/>
    <property type="molecule type" value="Genomic_DNA"/>
</dbReference>
<gene>
    <name evidence="2" type="ORF">SOO65_07225</name>
</gene>
<name>A0AAX4HTN2_9BACT</name>
<dbReference type="PROSITE" id="PS51257">
    <property type="entry name" value="PROKAR_LIPOPROTEIN"/>
    <property type="match status" value="1"/>
</dbReference>
<dbReference type="KEGG" id="psti:SOO65_07225"/>
<dbReference type="AlphaFoldDB" id="A0AAX4HTN2"/>
<accession>A0AAX4HTN2</accession>